<dbReference type="PATRIC" id="fig|47500.8.peg.2841"/>
<evidence type="ECO:0000313" key="4">
    <source>
        <dbReference type="Proteomes" id="UP000037269"/>
    </source>
</evidence>
<evidence type="ECO:0000313" key="3">
    <source>
        <dbReference type="EMBL" id="SDI45320.1"/>
    </source>
</evidence>
<dbReference type="GeneID" id="42304085"/>
<dbReference type="EMBL" id="FNED01000004">
    <property type="protein sequence ID" value="SDI45320.1"/>
    <property type="molecule type" value="Genomic_DNA"/>
</dbReference>
<accession>A0A0D1UZ37</accession>
<dbReference type="Proteomes" id="UP000037269">
    <property type="component" value="Unassembled WGS sequence"/>
</dbReference>
<dbReference type="EMBL" id="LGUG01000004">
    <property type="protein sequence ID" value="KON94530.1"/>
    <property type="molecule type" value="Genomic_DNA"/>
</dbReference>
<dbReference type="AlphaFoldDB" id="A0A0D1UZ37"/>
<reference evidence="2 4" key="1">
    <citation type="submission" date="2015-07" db="EMBL/GenBank/DDBJ databases">
        <title>Fjat-14205 dsm 2895.</title>
        <authorList>
            <person name="Liu B."/>
            <person name="Wang J."/>
            <person name="Zhu Y."/>
            <person name="Liu G."/>
            <person name="Chen Q."/>
            <person name="Chen Z."/>
            <person name="Lan J."/>
            <person name="Che J."/>
            <person name="Ge C."/>
            <person name="Shi H."/>
            <person name="Pan Z."/>
            <person name="Liu X."/>
        </authorList>
    </citation>
    <scope>NUCLEOTIDE SEQUENCE [LARGE SCALE GENOMIC DNA]</scope>
    <source>
        <strain evidence="2 4">DSM 2895</strain>
    </source>
</reference>
<evidence type="ECO:0000256" key="1">
    <source>
        <dbReference type="SAM" id="Phobius"/>
    </source>
</evidence>
<reference evidence="3 5" key="2">
    <citation type="submission" date="2016-10" db="EMBL/GenBank/DDBJ databases">
        <authorList>
            <person name="de Groot N.N."/>
        </authorList>
    </citation>
    <scope>NUCLEOTIDE SEQUENCE [LARGE SCALE GENOMIC DNA]</scope>
    <source>
        <strain evidence="3 5">DSM 2895</strain>
    </source>
</reference>
<proteinExistence type="predicted"/>
<name>A0A0D1UZ37_ANEMI</name>
<keyword evidence="4" id="KW-1185">Reference proteome</keyword>
<organism evidence="2 4">
    <name type="scientific">Aneurinibacillus migulanus</name>
    <name type="common">Bacillus migulanus</name>
    <dbReference type="NCBI Taxonomy" id="47500"/>
    <lineage>
        <taxon>Bacteria</taxon>
        <taxon>Bacillati</taxon>
        <taxon>Bacillota</taxon>
        <taxon>Bacilli</taxon>
        <taxon>Bacillales</taxon>
        <taxon>Paenibacillaceae</taxon>
        <taxon>Aneurinibacillus group</taxon>
        <taxon>Aneurinibacillus</taxon>
    </lineage>
</organism>
<sequence>MSRRRPSKKSTKKKPTSRMRSFLKIVGYTIGGFIVLIFSIGILTILFDEEPDLTIMDRAFAEQKNKPAGDHPSKVLVLGEFEEAGTYDLELYVGNYNSKKFNGTLTVYINYEKEPIMKKVIELKDIEPGSKKRVKDIDTNIWEEDWIDIAKFNYTYKIEGDFAS</sequence>
<keyword evidence="1" id="KW-0472">Membrane</keyword>
<dbReference type="RefSeq" id="WP_043067577.1">
    <property type="nucleotide sequence ID" value="NZ_BJOA01000123.1"/>
</dbReference>
<feature type="transmembrane region" description="Helical" evidence="1">
    <location>
        <begin position="21"/>
        <end position="47"/>
    </location>
</feature>
<protein>
    <submittedName>
        <fullName evidence="2">Uncharacterized protein</fullName>
    </submittedName>
</protein>
<keyword evidence="1" id="KW-0812">Transmembrane</keyword>
<keyword evidence="1" id="KW-1133">Transmembrane helix</keyword>
<evidence type="ECO:0000313" key="5">
    <source>
        <dbReference type="Proteomes" id="UP000182836"/>
    </source>
</evidence>
<gene>
    <name evidence="2" type="ORF">AF333_02505</name>
    <name evidence="3" type="ORF">SAMN04487909_10470</name>
</gene>
<evidence type="ECO:0000313" key="2">
    <source>
        <dbReference type="EMBL" id="KON94530.1"/>
    </source>
</evidence>
<dbReference type="Proteomes" id="UP000182836">
    <property type="component" value="Unassembled WGS sequence"/>
</dbReference>